<dbReference type="Pfam" id="PF24173">
    <property type="entry name" value="TPR_TTI1_N"/>
    <property type="match status" value="1"/>
</dbReference>
<sequence>MSLGLGSIEVEKRKAFLKVKDQCVSISQLSLVPDKSFNPDSPELSTKLRNLYDTLTSIDNANDIFDASFADYVFFPISHLLRKPALGDLTTEYVFKILDFLIINAWSKGLEPELAKQFLVLFTFLVGGAPSPKDKINDKLKLNETGAAGCHAINSLFLAVAGLPNVHKVFSNGIEELPSLGHTVTVLLDCAVLGDKNIELQINSLDAMITLASKVFRSGDVLAALTPGIVSAITKILSQKNGGKRNYKVLVKALDLFAITLTKVFNDQDLNLHKKDDTIPLDIKAFRTNSWLSASQSQVKISLNTLSYIRSHTRTEVLTALLRFSLDLLTSSLYALSNCVPILVDNVVFIGSLKSIVDPSLVSDTLFQFGVLLENNTFIRESLKERMYEWISSLPRLLSSHDESQALLIINVTVTSIKLLSSFASSSSTEIEYFESLFSTTLQEALSVKITSKVLPTLLPQQNELANIATSTELVLSNNSGGSFNGLGLRLANNSIEIELAQTLSYFGSIATSTASFENLMMQVHEAQSPSSKVLLGWMSVNFFKGLVSNRGSEVDQWLLTDDDTSSGTLTKPQKDDAAISMYTFCNDVLTTATSSLTVVKGNERFDNALLCIALEGIEQVAAYMGTDFQTELMDVLYGLVDFLGSPNSAVRTAAQRAIISVARSCEYPDVRTLLVENSDYIIDTLSIKLNTLDFSVQGPVNLATLVKLSGVGIIPYLDDVIGSLFSILDNYHGYSSITSGVFQALESVVEETSKAYNQKLLEGTSQEDPITIESRFRYTSDFSSLLESLDVKPEVPDFGQKDGANDDFLKHDGKPFKSEHKSELTEVDSDDEDEDFLNFKEKEVDPTTSLDNPEEQELKKWKSPVPKASYEQIQKIVGYTDRFLTHESASLRNQLLQLTATALPILASNQELFLPSVNDIWPFVVSQLDDTEVFIMEAALKLIGLLCQYARDFMTTRVTAVWNKIKTLLPSISRIRRRTTGVTTSAVSKNYKRVEYPKFSSEQRILDAVLDCLTLITKYTRLETTVFFDILDCVSLYLDDYKELADALNSINSDAVWFEMKKNNGYSDIALDIKRYPQFIPFVI</sequence>
<feature type="region of interest" description="Disordered" evidence="1">
    <location>
        <begin position="845"/>
        <end position="864"/>
    </location>
</feature>
<protein>
    <recommendedName>
        <fullName evidence="7">TEL2-interacting protein 1</fullName>
    </recommendedName>
</protein>
<dbReference type="Pfam" id="PF26245">
    <property type="entry name" value="TPR_TTI1_2nd_yeast"/>
    <property type="match status" value="1"/>
</dbReference>
<dbReference type="SUPFAM" id="SSF48371">
    <property type="entry name" value="ARM repeat"/>
    <property type="match status" value="2"/>
</dbReference>
<evidence type="ECO:0000259" key="3">
    <source>
        <dbReference type="Pfam" id="PF24181"/>
    </source>
</evidence>
<keyword evidence="6" id="KW-1185">Reference proteome</keyword>
<dbReference type="InterPro" id="IPR057566">
    <property type="entry name" value="TPR_TTI1_N"/>
</dbReference>
<evidence type="ECO:0000259" key="4">
    <source>
        <dbReference type="Pfam" id="PF26245"/>
    </source>
</evidence>
<dbReference type="PIRSF" id="PIRSF005250">
    <property type="entry name" value="UCP005250"/>
    <property type="match status" value="1"/>
</dbReference>
<dbReference type="OrthoDB" id="6781668at2759"/>
<comment type="caution">
    <text evidence="5">The sequence shown here is derived from an EMBL/GenBank/DDBJ whole genome shotgun (WGS) entry which is preliminary data.</text>
</comment>
<organism evidence="5 6">
    <name type="scientific">Geotrichum candidum</name>
    <name type="common">Oospora lactis</name>
    <name type="synonym">Dipodascus geotrichum</name>
    <dbReference type="NCBI Taxonomy" id="1173061"/>
    <lineage>
        <taxon>Eukaryota</taxon>
        <taxon>Fungi</taxon>
        <taxon>Dikarya</taxon>
        <taxon>Ascomycota</taxon>
        <taxon>Saccharomycotina</taxon>
        <taxon>Dipodascomycetes</taxon>
        <taxon>Dipodascales</taxon>
        <taxon>Dipodascaceae</taxon>
        <taxon>Geotrichum</taxon>
    </lineage>
</organism>
<dbReference type="Proteomes" id="UP000242525">
    <property type="component" value="Unassembled WGS sequence"/>
</dbReference>
<feature type="domain" description="TEL2-interacting protein 1 second TPR" evidence="4">
    <location>
        <begin position="484"/>
        <end position="635"/>
    </location>
</feature>
<feature type="region of interest" description="Disordered" evidence="1">
    <location>
        <begin position="800"/>
        <end position="833"/>
    </location>
</feature>
<evidence type="ECO:0000259" key="2">
    <source>
        <dbReference type="Pfam" id="PF24173"/>
    </source>
</evidence>
<name>A0A0J9XKU2_GEOCN</name>
<dbReference type="STRING" id="1173061.A0A0J9XKU2"/>
<dbReference type="Gene3D" id="1.25.10.10">
    <property type="entry name" value="Leucine-rich Repeat Variant"/>
    <property type="match status" value="1"/>
</dbReference>
<dbReference type="InterPro" id="IPR016024">
    <property type="entry name" value="ARM-type_fold"/>
</dbReference>
<dbReference type="InterPro" id="IPR059075">
    <property type="entry name" value="TPR_TTI1_2nd_yeast"/>
</dbReference>
<dbReference type="Pfam" id="PF24181">
    <property type="entry name" value="TPR_TTI1_C"/>
    <property type="match status" value="1"/>
</dbReference>
<evidence type="ECO:0000313" key="5">
    <source>
        <dbReference type="EMBL" id="CDO57728.1"/>
    </source>
</evidence>
<evidence type="ECO:0000256" key="1">
    <source>
        <dbReference type="SAM" id="MobiDB-lite"/>
    </source>
</evidence>
<dbReference type="InterPro" id="IPR049362">
    <property type="entry name" value="TTI1_rpt"/>
</dbReference>
<gene>
    <name evidence="5" type="ORF">BN980_GECA24s01165g</name>
</gene>
<dbReference type="InterPro" id="IPR016441">
    <property type="entry name" value="Tti1"/>
</dbReference>
<dbReference type="InterPro" id="IPR011989">
    <property type="entry name" value="ARM-like"/>
</dbReference>
<dbReference type="AlphaFoldDB" id="A0A0J9XKU2"/>
<reference evidence="5" key="1">
    <citation type="submission" date="2014-03" db="EMBL/GenBank/DDBJ databases">
        <authorList>
            <person name="Casaregola S."/>
        </authorList>
    </citation>
    <scope>NUCLEOTIDE SEQUENCE [LARGE SCALE GENOMIC DNA]</scope>
    <source>
        <strain evidence="5">CLIB 918</strain>
    </source>
</reference>
<feature type="compositionally biased region" description="Basic and acidic residues" evidence="1">
    <location>
        <begin position="800"/>
        <end position="825"/>
    </location>
</feature>
<feature type="domain" description="TTI1 N-terminal TPR" evidence="2">
    <location>
        <begin position="16"/>
        <end position="349"/>
    </location>
</feature>
<dbReference type="EMBL" id="CCBN010000024">
    <property type="protein sequence ID" value="CDO57728.1"/>
    <property type="molecule type" value="Genomic_DNA"/>
</dbReference>
<dbReference type="InterPro" id="IPR057567">
    <property type="entry name" value="TPR_TTI1_C"/>
</dbReference>
<dbReference type="Pfam" id="PF21547">
    <property type="entry name" value="TTI1"/>
    <property type="match status" value="1"/>
</dbReference>
<feature type="domain" description="TTI1 C-terminal TPR" evidence="3">
    <location>
        <begin position="826"/>
        <end position="1042"/>
    </location>
</feature>
<dbReference type="GO" id="GO:0005737">
    <property type="term" value="C:cytoplasm"/>
    <property type="evidence" value="ECO:0007669"/>
    <property type="project" value="TreeGrafter"/>
</dbReference>
<accession>A0A0J9XKU2</accession>
<proteinExistence type="predicted"/>
<evidence type="ECO:0000313" key="6">
    <source>
        <dbReference type="Proteomes" id="UP000242525"/>
    </source>
</evidence>
<dbReference type="PANTHER" id="PTHR18460:SF3">
    <property type="entry name" value="TELO2-INTERACTING PROTEIN 1 HOMOLOG"/>
    <property type="match status" value="1"/>
</dbReference>
<evidence type="ECO:0008006" key="7">
    <source>
        <dbReference type="Google" id="ProtNLM"/>
    </source>
</evidence>
<dbReference type="PANTHER" id="PTHR18460">
    <property type="entry name" value="TEL2 INTERACTING PROTEIN 1 TTI1 FAMILY MEMBER"/>
    <property type="match status" value="1"/>
</dbReference>
<dbReference type="InterPro" id="IPR052587">
    <property type="entry name" value="TELO2-interacting_protein_1"/>
</dbReference>